<dbReference type="Proteomes" id="UP000054399">
    <property type="component" value="Unassembled WGS sequence"/>
</dbReference>
<gene>
    <name evidence="3" type="ORF">I308_102225</name>
</gene>
<dbReference type="SUPFAM" id="SSF52833">
    <property type="entry name" value="Thioredoxin-like"/>
    <property type="match status" value="1"/>
</dbReference>
<dbReference type="Pfam" id="PF00085">
    <property type="entry name" value="Thioredoxin"/>
    <property type="match status" value="1"/>
</dbReference>
<dbReference type="InterPro" id="IPR013766">
    <property type="entry name" value="Thioredoxin_domain"/>
</dbReference>
<dbReference type="CDD" id="cd03002">
    <property type="entry name" value="PDI_a_MPD1_like"/>
    <property type="match status" value="1"/>
</dbReference>
<dbReference type="PANTHER" id="PTHR45815:SF3">
    <property type="entry name" value="PROTEIN DISULFIDE-ISOMERASE A6"/>
    <property type="match status" value="1"/>
</dbReference>
<reference evidence="3" key="2">
    <citation type="submission" date="2024-01" db="EMBL/GenBank/DDBJ databases">
        <title>Comparative genomics of Cryptococcus and Kwoniella reveals pathogenesis evolution and contrasting modes of karyotype evolution via chromosome fusion or intercentromeric recombination.</title>
        <authorList>
            <person name="Coelho M.A."/>
            <person name="David-Palma M."/>
            <person name="Shea T."/>
            <person name="Bowers K."/>
            <person name="Mcginley-Smith S."/>
            <person name="Mohammad A.W."/>
            <person name="Gnirke A."/>
            <person name="Yurkov A.M."/>
            <person name="Nowrousian M."/>
            <person name="Sun S."/>
            <person name="Cuomo C.A."/>
            <person name="Heitman J."/>
        </authorList>
    </citation>
    <scope>NUCLEOTIDE SEQUENCE</scope>
    <source>
        <strain evidence="3">IND107</strain>
    </source>
</reference>
<dbReference type="EMBL" id="ATAM02000003">
    <property type="protein sequence ID" value="KAL0252833.1"/>
    <property type="molecule type" value="Genomic_DNA"/>
</dbReference>
<evidence type="ECO:0000259" key="2">
    <source>
        <dbReference type="PROSITE" id="PS51352"/>
    </source>
</evidence>
<dbReference type="InterPro" id="IPR036249">
    <property type="entry name" value="Thioredoxin-like_sf"/>
</dbReference>
<evidence type="ECO:0000313" key="3">
    <source>
        <dbReference type="EMBL" id="KAL0252833.1"/>
    </source>
</evidence>
<sequence>MRLSPYERVHSVRVNIISSAPLAPRLITAVLLPISAYAGMYGQPVLHLNSKTFKSVMANEHAAMVAFVAPWCGHCKNLGPEYTAAAQSLSPLIPFYAVDCDDASNRGLCAEYGIQGYPTIKGFPKAGKGAAKEYNGERKRGTLVEYAKGLVPERVKKLRVQGDIQSDVQSFLEEKSELPHVLLVHPSSPSIPFLWKVLAHRFSNKLHLGYIRDTTSHDVLSLLGIYDSADTTRDSTRVVAWSPGSQSGELVEYDGILKFNALLEWLQTTFPSAAPSNTKQKPVKAPQSTVKSNDKKQEQISTQAQNDAAARKAKLEEIERRDRARREKAAEAASAQAMVSEPEPEMEKAPTPVEDAADAAPEQVVEDTSLPAEEVEPKPMPEEAPEDEAAAGDVEVEKTEVVHEEL</sequence>
<dbReference type="PROSITE" id="PS51352">
    <property type="entry name" value="THIOREDOXIN_2"/>
    <property type="match status" value="1"/>
</dbReference>
<feature type="compositionally biased region" description="Basic and acidic residues" evidence="1">
    <location>
        <begin position="395"/>
        <end position="406"/>
    </location>
</feature>
<accession>A0ABR3BWR7</accession>
<dbReference type="GeneID" id="91989083"/>
<dbReference type="RefSeq" id="XP_066615553.1">
    <property type="nucleotide sequence ID" value="XM_066756776.1"/>
</dbReference>
<feature type="compositionally biased region" description="Polar residues" evidence="1">
    <location>
        <begin position="273"/>
        <end position="291"/>
    </location>
</feature>
<dbReference type="PANTHER" id="PTHR45815">
    <property type="entry name" value="PROTEIN DISULFIDE-ISOMERASE A6"/>
    <property type="match status" value="1"/>
</dbReference>
<name>A0ABR3BWR7_9TREE</name>
<keyword evidence="4" id="KW-1185">Reference proteome</keyword>
<comment type="caution">
    <text evidence="3">The sequence shown here is derived from an EMBL/GenBank/DDBJ whole genome shotgun (WGS) entry which is preliminary data.</text>
</comment>
<reference evidence="3" key="1">
    <citation type="submission" date="2015-01" db="EMBL/GenBank/DDBJ databases">
        <authorList>
            <consortium name="The Broad Institute Genomics Platform"/>
            <person name="Cuomo C."/>
            <person name="Litvintseva A."/>
            <person name="Chen Y."/>
            <person name="Heitman J."/>
            <person name="Sun S."/>
            <person name="Springer D."/>
            <person name="Dromer F."/>
            <person name="Young S."/>
            <person name="Zeng Q."/>
            <person name="Gargeya S."/>
            <person name="Abouelleil A."/>
            <person name="Alvarado L."/>
            <person name="Chapman S.B."/>
            <person name="Gainer-Dewar J."/>
            <person name="Goldberg J."/>
            <person name="Griggs A."/>
            <person name="Gujja S."/>
            <person name="Hansen M."/>
            <person name="Howarth C."/>
            <person name="Imamovic A."/>
            <person name="Larimer J."/>
            <person name="Murphy C."/>
            <person name="Naylor J."/>
            <person name="Pearson M."/>
            <person name="Priest M."/>
            <person name="Roberts A."/>
            <person name="Saif S."/>
            <person name="Shea T."/>
            <person name="Sykes S."/>
            <person name="Wortman J."/>
            <person name="Nusbaum C."/>
            <person name="Birren B."/>
        </authorList>
    </citation>
    <scope>NUCLEOTIDE SEQUENCE</scope>
    <source>
        <strain evidence="3">IND107</strain>
    </source>
</reference>
<organism evidence="3 4">
    <name type="scientific">Cryptococcus tetragattii IND107</name>
    <dbReference type="NCBI Taxonomy" id="1296105"/>
    <lineage>
        <taxon>Eukaryota</taxon>
        <taxon>Fungi</taxon>
        <taxon>Dikarya</taxon>
        <taxon>Basidiomycota</taxon>
        <taxon>Agaricomycotina</taxon>
        <taxon>Tremellomycetes</taxon>
        <taxon>Tremellales</taxon>
        <taxon>Cryptococcaceae</taxon>
        <taxon>Cryptococcus</taxon>
        <taxon>Cryptococcus gattii species complex</taxon>
    </lineage>
</organism>
<feature type="region of interest" description="Disordered" evidence="1">
    <location>
        <begin position="273"/>
        <end position="406"/>
    </location>
</feature>
<feature type="compositionally biased region" description="Basic and acidic residues" evidence="1">
    <location>
        <begin position="309"/>
        <end position="330"/>
    </location>
</feature>
<evidence type="ECO:0000313" key="4">
    <source>
        <dbReference type="Proteomes" id="UP000054399"/>
    </source>
</evidence>
<evidence type="ECO:0000256" key="1">
    <source>
        <dbReference type="SAM" id="MobiDB-lite"/>
    </source>
</evidence>
<protein>
    <submittedName>
        <fullName evidence="3">Protein disulfide-isomerase domain</fullName>
    </submittedName>
</protein>
<proteinExistence type="predicted"/>
<dbReference type="Gene3D" id="3.40.30.10">
    <property type="entry name" value="Glutaredoxin"/>
    <property type="match status" value="1"/>
</dbReference>
<feature type="domain" description="Thioredoxin" evidence="2">
    <location>
        <begin position="25"/>
        <end position="152"/>
    </location>
</feature>